<dbReference type="AlphaFoldDB" id="A0A2Z4Y337"/>
<name>A0A2Z4Y337_SUMC1</name>
<evidence type="ECO:0008006" key="4">
    <source>
        <dbReference type="Google" id="ProtNLM"/>
    </source>
</evidence>
<feature type="transmembrane region" description="Helical" evidence="1">
    <location>
        <begin position="198"/>
        <end position="216"/>
    </location>
</feature>
<feature type="transmembrane region" description="Helical" evidence="1">
    <location>
        <begin position="25"/>
        <end position="47"/>
    </location>
</feature>
<feature type="transmembrane region" description="Helical" evidence="1">
    <location>
        <begin position="317"/>
        <end position="333"/>
    </location>
</feature>
<dbReference type="Proteomes" id="UP000262583">
    <property type="component" value="Chromosome"/>
</dbReference>
<gene>
    <name evidence="2" type="ORF">BRCON_0632</name>
</gene>
<evidence type="ECO:0000256" key="1">
    <source>
        <dbReference type="SAM" id="Phobius"/>
    </source>
</evidence>
<proteinExistence type="predicted"/>
<keyword evidence="1" id="KW-1133">Transmembrane helix</keyword>
<feature type="transmembrane region" description="Helical" evidence="1">
    <location>
        <begin position="222"/>
        <end position="240"/>
    </location>
</feature>
<organism evidence="2 3">
    <name type="scientific">Sumerlaea chitinivorans</name>
    <dbReference type="NCBI Taxonomy" id="2250252"/>
    <lineage>
        <taxon>Bacteria</taxon>
        <taxon>Candidatus Sumerlaeota</taxon>
        <taxon>Candidatus Sumerlaeia</taxon>
        <taxon>Candidatus Sumerlaeales</taxon>
        <taxon>Candidatus Sumerlaeaceae</taxon>
        <taxon>Candidatus Sumerlaea</taxon>
    </lineage>
</organism>
<sequence length="535" mass="59860">MNGATESQHIEQAQLEVEGGERARFAYPTLVLAIVSLLYAALVASHWDTGYIDFGDGNYMYLSWRMSEGAVLYKELLAPQPPMHLLVGTALAKCARALGVPMLYGFRIFSLTVHLLTAWLVAAAARRCAWGISPSMKPWVGVGAGIIYLALPIGFWWSLGYQSEHQEIVWLLLTFLLILQGGKTALVGAGLCAGFATLTNMTAAPYALFAAGYLLVRRKRVAWFYVVPFVVLVLGVVGVMEWRTGAYLENVIFNQVGSFPRRELLPPGENVFTYALGKIQREGMDVLRLEGGFILLALVGLGLALRTKQSLPPIAEFAVWWAIFSMCSIVYVSKGGTMDYIFCLGEPYVAAFAAMAVAHVIPPVQGIKWRELFLDTTPLSRWVLFLGLGLVTLAAPIGFIRATLAQRSYELDAHTTEQVVNQIRRRVPEDGLVLSPPYYAFLAQRRIAEDYSEIFLWSLKYHNEKLDGIRGRGVETVERIARLLNEKKIAFVVLDLDQTGRIPEIREALDRNYIPVRQDELRTLNTRLMFYEPKR</sequence>
<feature type="transmembrane region" description="Helical" evidence="1">
    <location>
        <begin position="382"/>
        <end position="400"/>
    </location>
</feature>
<feature type="transmembrane region" description="Helical" evidence="1">
    <location>
        <begin position="169"/>
        <end position="191"/>
    </location>
</feature>
<dbReference type="EMBL" id="CP030759">
    <property type="protein sequence ID" value="AXA35409.1"/>
    <property type="molecule type" value="Genomic_DNA"/>
</dbReference>
<evidence type="ECO:0000313" key="3">
    <source>
        <dbReference type="Proteomes" id="UP000262583"/>
    </source>
</evidence>
<protein>
    <recommendedName>
        <fullName evidence="4">Glycosyltransferase RgtA/B/C/D-like domain-containing protein</fullName>
    </recommendedName>
</protein>
<dbReference type="KEGG" id="schv:BRCON_0632"/>
<keyword evidence="1" id="KW-0812">Transmembrane</keyword>
<feature type="transmembrane region" description="Helical" evidence="1">
    <location>
        <begin position="340"/>
        <end position="362"/>
    </location>
</feature>
<keyword evidence="1" id="KW-0472">Membrane</keyword>
<accession>A0A2Z4Y337</accession>
<evidence type="ECO:0000313" key="2">
    <source>
        <dbReference type="EMBL" id="AXA35409.1"/>
    </source>
</evidence>
<feature type="transmembrane region" description="Helical" evidence="1">
    <location>
        <begin position="138"/>
        <end position="157"/>
    </location>
</feature>
<feature type="transmembrane region" description="Helical" evidence="1">
    <location>
        <begin position="106"/>
        <end position="126"/>
    </location>
</feature>
<reference evidence="2 3" key="1">
    <citation type="submission" date="2018-05" db="EMBL/GenBank/DDBJ databases">
        <title>A metagenomic window into the 2 km-deep terrestrial subsurface aquifer revealed taxonomically and functionally diverse microbial community comprising novel uncultured bacterial lineages.</title>
        <authorList>
            <person name="Kadnikov V.V."/>
            <person name="Mardanov A.V."/>
            <person name="Beletsky A.V."/>
            <person name="Banks D."/>
            <person name="Pimenov N.V."/>
            <person name="Frank Y.A."/>
            <person name="Karnachuk O.V."/>
            <person name="Ravin N.V."/>
        </authorList>
    </citation>
    <scope>NUCLEOTIDE SEQUENCE [LARGE SCALE GENOMIC DNA]</scope>
    <source>
        <strain evidence="2">BY</strain>
    </source>
</reference>